<reference evidence="8 9" key="1">
    <citation type="submission" date="2018-09" db="EMBL/GenBank/DDBJ databases">
        <title>Genomic Encyclopedia of Type Strains, Phase III (KMG-III): the genomes of soil and plant-associated and newly described type strains.</title>
        <authorList>
            <person name="Whitman W."/>
        </authorList>
    </citation>
    <scope>NUCLEOTIDE SEQUENCE [LARGE SCALE GENOMIC DNA]</scope>
    <source>
        <strain evidence="8 9">CECT 7938</strain>
    </source>
</reference>
<dbReference type="RefSeq" id="WP_120258214.1">
    <property type="nucleotide sequence ID" value="NZ_RAPY01000001.1"/>
</dbReference>
<evidence type="ECO:0000256" key="5">
    <source>
        <dbReference type="ARBA" id="ARBA00022989"/>
    </source>
</evidence>
<protein>
    <submittedName>
        <fullName evidence="8">Putative oxidoreductase</fullName>
    </submittedName>
</protein>
<proteinExistence type="inferred from homology"/>
<evidence type="ECO:0000313" key="9">
    <source>
        <dbReference type="Proteomes" id="UP000286246"/>
    </source>
</evidence>
<dbReference type="Pfam" id="PF07681">
    <property type="entry name" value="DoxX"/>
    <property type="match status" value="1"/>
</dbReference>
<comment type="subcellular location">
    <subcellularLocation>
        <location evidence="1">Cell membrane</location>
        <topology evidence="1">Multi-pass membrane protein</topology>
    </subcellularLocation>
</comment>
<evidence type="ECO:0000256" key="1">
    <source>
        <dbReference type="ARBA" id="ARBA00004651"/>
    </source>
</evidence>
<dbReference type="InterPro" id="IPR051907">
    <property type="entry name" value="DoxX-like_oxidoreductase"/>
</dbReference>
<keyword evidence="6 7" id="KW-0472">Membrane</keyword>
<comment type="caution">
    <text evidence="8">The sequence shown here is derived from an EMBL/GenBank/DDBJ whole genome shotgun (WGS) entry which is preliminary data.</text>
</comment>
<feature type="transmembrane region" description="Helical" evidence="7">
    <location>
        <begin position="7"/>
        <end position="26"/>
    </location>
</feature>
<keyword evidence="5 7" id="KW-1133">Transmembrane helix</keyword>
<evidence type="ECO:0000256" key="2">
    <source>
        <dbReference type="ARBA" id="ARBA00006679"/>
    </source>
</evidence>
<feature type="transmembrane region" description="Helical" evidence="7">
    <location>
        <begin position="71"/>
        <end position="89"/>
    </location>
</feature>
<sequence>MKKNLDLGILISRVAIGGPMLVYGINKLIHGIGFIKDIIVSIGLPSFFANGVFVGEVIAPIMIILGLRIRLAGVVFAINCLTAICLAQSSNIFKLNEFGGWAVELLVIYMLIGLSFLFMGAGKYAVSTNNKWD</sequence>
<dbReference type="EMBL" id="RAPY01000001">
    <property type="protein sequence ID" value="RKE56557.1"/>
    <property type="molecule type" value="Genomic_DNA"/>
</dbReference>
<accession>A0A420BIQ6</accession>
<dbReference type="PANTHER" id="PTHR33452">
    <property type="entry name" value="OXIDOREDUCTASE CATD-RELATED"/>
    <property type="match status" value="1"/>
</dbReference>
<keyword evidence="9" id="KW-1185">Reference proteome</keyword>
<evidence type="ECO:0000313" key="8">
    <source>
        <dbReference type="EMBL" id="RKE56557.1"/>
    </source>
</evidence>
<keyword evidence="3" id="KW-1003">Cell membrane</keyword>
<dbReference type="PANTHER" id="PTHR33452:SF1">
    <property type="entry name" value="INNER MEMBRANE PROTEIN YPHA-RELATED"/>
    <property type="match status" value="1"/>
</dbReference>
<gene>
    <name evidence="8" type="ORF">DFQ12_1422</name>
</gene>
<dbReference type="AlphaFoldDB" id="A0A420BIQ6"/>
<feature type="transmembrane region" description="Helical" evidence="7">
    <location>
        <begin position="101"/>
        <end position="121"/>
    </location>
</feature>
<feature type="transmembrane region" description="Helical" evidence="7">
    <location>
        <begin position="38"/>
        <end position="59"/>
    </location>
</feature>
<keyword evidence="4 7" id="KW-0812">Transmembrane</keyword>
<evidence type="ECO:0000256" key="3">
    <source>
        <dbReference type="ARBA" id="ARBA00022475"/>
    </source>
</evidence>
<dbReference type="InterPro" id="IPR032808">
    <property type="entry name" value="DoxX"/>
</dbReference>
<organism evidence="8 9">
    <name type="scientific">Sphingobacterium detergens</name>
    <dbReference type="NCBI Taxonomy" id="1145106"/>
    <lineage>
        <taxon>Bacteria</taxon>
        <taxon>Pseudomonadati</taxon>
        <taxon>Bacteroidota</taxon>
        <taxon>Sphingobacteriia</taxon>
        <taxon>Sphingobacteriales</taxon>
        <taxon>Sphingobacteriaceae</taxon>
        <taxon>Sphingobacterium</taxon>
    </lineage>
</organism>
<dbReference type="Proteomes" id="UP000286246">
    <property type="component" value="Unassembled WGS sequence"/>
</dbReference>
<dbReference type="OrthoDB" id="280866at2"/>
<evidence type="ECO:0000256" key="7">
    <source>
        <dbReference type="SAM" id="Phobius"/>
    </source>
</evidence>
<evidence type="ECO:0000256" key="4">
    <source>
        <dbReference type="ARBA" id="ARBA00022692"/>
    </source>
</evidence>
<comment type="similarity">
    <text evidence="2">Belongs to the DoxX family.</text>
</comment>
<evidence type="ECO:0000256" key="6">
    <source>
        <dbReference type="ARBA" id="ARBA00023136"/>
    </source>
</evidence>
<dbReference type="GO" id="GO:0005886">
    <property type="term" value="C:plasma membrane"/>
    <property type="evidence" value="ECO:0007669"/>
    <property type="project" value="UniProtKB-SubCell"/>
</dbReference>
<name>A0A420BIQ6_SPHD1</name>